<dbReference type="EC" id="2.3.1.35" evidence="9"/>
<evidence type="ECO:0000256" key="1">
    <source>
        <dbReference type="ARBA" id="ARBA00006774"/>
    </source>
</evidence>
<keyword evidence="5 9" id="KW-0808">Transferase</keyword>
<organism evidence="10 11">
    <name type="scientific">Hypnocyclicus thermotrophus</name>
    <dbReference type="NCBI Taxonomy" id="1627895"/>
    <lineage>
        <taxon>Bacteria</taxon>
        <taxon>Fusobacteriati</taxon>
        <taxon>Fusobacteriota</taxon>
        <taxon>Fusobacteriia</taxon>
        <taxon>Fusobacteriales</taxon>
        <taxon>Fusobacteriaceae</taxon>
        <taxon>Hypnocyclicus</taxon>
    </lineage>
</organism>
<comment type="pathway">
    <text evidence="9">Amino-acid biosynthesis; L-arginine biosynthesis; N(2)-acetyl-L-ornithine from L-glutamate: step 1/4.</text>
</comment>
<reference evidence="10 11" key="1">
    <citation type="submission" date="2019-03" db="EMBL/GenBank/DDBJ databases">
        <title>Genomic Encyclopedia of Type Strains, Phase IV (KMG-IV): sequencing the most valuable type-strain genomes for metagenomic binning, comparative biology and taxonomic classification.</title>
        <authorList>
            <person name="Goeker M."/>
        </authorList>
    </citation>
    <scope>NUCLEOTIDE SEQUENCE [LARGE SCALE GENOMIC DNA]</scope>
    <source>
        <strain evidence="10 11">DSM 100055</strain>
    </source>
</reference>
<comment type="function">
    <text evidence="9">Catalyzes two activities which are involved in the cyclic version of arginine biosynthesis: the synthesis of N-acetylglutamate from glutamate and acetyl-CoA as the acetyl donor, and of ornithine by transacetylation between N(2)-acetylornithine and glutamate.</text>
</comment>
<dbReference type="EC" id="2.3.1.1" evidence="9"/>
<feature type="site" description="Cleavage; by autolysis" evidence="9">
    <location>
        <begin position="187"/>
        <end position="188"/>
    </location>
</feature>
<comment type="subcellular location">
    <subcellularLocation>
        <location evidence="9">Cytoplasm</location>
    </subcellularLocation>
</comment>
<evidence type="ECO:0000313" key="11">
    <source>
        <dbReference type="Proteomes" id="UP000294678"/>
    </source>
</evidence>
<evidence type="ECO:0000256" key="6">
    <source>
        <dbReference type="ARBA" id="ARBA00022813"/>
    </source>
</evidence>
<evidence type="ECO:0000256" key="7">
    <source>
        <dbReference type="ARBA" id="ARBA00023315"/>
    </source>
</evidence>
<dbReference type="GO" id="GO:0006592">
    <property type="term" value="P:ornithine biosynthetic process"/>
    <property type="evidence" value="ECO:0007669"/>
    <property type="project" value="TreeGrafter"/>
</dbReference>
<keyword evidence="3 9" id="KW-0055">Arginine biosynthesis</keyword>
<name>A0AA46DYW9_9FUSO</name>
<comment type="pathway">
    <text evidence="9">Amino-acid biosynthesis; L-arginine biosynthesis; L-ornithine and N-acetyl-L-glutamate from L-glutamate and N(2)-acetyl-L-ornithine (cyclic): step 1/1.</text>
</comment>
<dbReference type="AlphaFoldDB" id="A0AA46DYW9"/>
<dbReference type="InterPro" id="IPR016117">
    <property type="entry name" value="ArgJ-like_dom_sf"/>
</dbReference>
<dbReference type="NCBIfam" id="TIGR00120">
    <property type="entry name" value="ArgJ"/>
    <property type="match status" value="1"/>
</dbReference>
<feature type="binding site" evidence="9">
    <location>
        <position position="188"/>
    </location>
    <ligand>
        <name>substrate</name>
    </ligand>
</feature>
<proteinExistence type="inferred from homology"/>
<gene>
    <name evidence="9" type="primary">argJ</name>
    <name evidence="10" type="ORF">EV215_1185</name>
</gene>
<dbReference type="Gene3D" id="3.60.70.12">
    <property type="entry name" value="L-amino peptidase D-ALA esterase/amidase"/>
    <property type="match status" value="1"/>
</dbReference>
<keyword evidence="4 9" id="KW-0028">Amino-acid biosynthesis</keyword>
<keyword evidence="6 9" id="KW-0068">Autocatalytic cleavage</keyword>
<comment type="similarity">
    <text evidence="1 9">Belongs to the ArgJ family.</text>
</comment>
<comment type="caution">
    <text evidence="10">The sequence shown here is derived from an EMBL/GenBank/DDBJ whole genome shotgun (WGS) entry which is preliminary data.</text>
</comment>
<dbReference type="CDD" id="cd02152">
    <property type="entry name" value="OAT"/>
    <property type="match status" value="1"/>
</dbReference>
<dbReference type="NCBIfam" id="NF003802">
    <property type="entry name" value="PRK05388.1"/>
    <property type="match status" value="1"/>
</dbReference>
<dbReference type="SUPFAM" id="SSF56266">
    <property type="entry name" value="DmpA/ArgJ-like"/>
    <property type="match status" value="1"/>
</dbReference>
<feature type="active site" description="Nucleophile" evidence="9">
    <location>
        <position position="188"/>
    </location>
</feature>
<keyword evidence="9" id="KW-0963">Cytoplasm</keyword>
<dbReference type="InterPro" id="IPR002813">
    <property type="entry name" value="Arg_biosynth_ArgJ"/>
</dbReference>
<keyword evidence="9" id="KW-0511">Multifunctional enzyme</keyword>
<evidence type="ECO:0000313" key="10">
    <source>
        <dbReference type="EMBL" id="TDT70632.1"/>
    </source>
</evidence>
<evidence type="ECO:0000256" key="2">
    <source>
        <dbReference type="ARBA" id="ARBA00011475"/>
    </source>
</evidence>
<protein>
    <recommendedName>
        <fullName evidence="9">Arginine biosynthesis bifunctional protein ArgJ</fullName>
    </recommendedName>
    <domain>
        <recommendedName>
            <fullName evidence="9">Glutamate N-acetyltransferase</fullName>
            <ecNumber evidence="9">2.3.1.35</ecNumber>
        </recommendedName>
        <alternativeName>
            <fullName evidence="9">Ornithine acetyltransferase</fullName>
            <shortName evidence="9">OATase</shortName>
        </alternativeName>
        <alternativeName>
            <fullName evidence="9">Ornithine transacetylase</fullName>
        </alternativeName>
    </domain>
    <domain>
        <recommendedName>
            <fullName evidence="9">Amino-acid acetyltransferase</fullName>
            <ecNumber evidence="9">2.3.1.1</ecNumber>
        </recommendedName>
        <alternativeName>
            <fullName evidence="9">N-acetylglutamate synthase</fullName>
            <shortName evidence="9">AGSase</shortName>
        </alternativeName>
    </domain>
    <component>
        <recommendedName>
            <fullName evidence="9">Arginine biosynthesis bifunctional protein ArgJ alpha chain</fullName>
        </recommendedName>
    </component>
    <component>
        <recommendedName>
            <fullName evidence="9">Arginine biosynthesis bifunctional protein ArgJ beta chain</fullName>
        </recommendedName>
    </component>
</protein>
<evidence type="ECO:0000256" key="9">
    <source>
        <dbReference type="HAMAP-Rule" id="MF_01106"/>
    </source>
</evidence>
<dbReference type="GO" id="GO:0004042">
    <property type="term" value="F:L-glutamate N-acetyltransferase activity"/>
    <property type="evidence" value="ECO:0007669"/>
    <property type="project" value="UniProtKB-UniRule"/>
</dbReference>
<feature type="site" description="Involved in the stabilization of negative charge on the oxyanion by the formation of the oxyanion hole" evidence="9">
    <location>
        <position position="114"/>
    </location>
</feature>
<dbReference type="EMBL" id="SOBG01000004">
    <property type="protein sequence ID" value="TDT70632.1"/>
    <property type="molecule type" value="Genomic_DNA"/>
</dbReference>
<feature type="binding site" evidence="9">
    <location>
        <position position="177"/>
    </location>
    <ligand>
        <name>substrate</name>
    </ligand>
</feature>
<sequence>MIKKDITINDVEGFKSIGIDAKLRKEKRENLALIYAKNGAIASGVFTQNVIKAAPVIYNMKNIENENIKAVIINSGNANACTGEVGYQNTEIIAKNIAKHLEIESEEVLVNSTGIIGVQLPMDKILSGIEKICTEVQNHNDKHSIARAIMTTDTKPKEIGVELELDGKKVKIAGIAKGSGMIHPNMATMLGFIVTDINITKDMLEKAFKPTIDKSFNMISVDGDTSTNDTCIILSSRKAKNKLIDKEDKNFNKFKEALEYVNIELAKMIAADGEGATKLLEVNVVNYKNEEEAKILAKSIITSNLTKAAFFGADANWGRILCAMGYSGVQFTPNTLDLYFKSGKGEIKVFENGLPIIFNEDKVKEILLEKEVIVIADFKTGEHSATAWGCDLTYDYVKINGSYRS</sequence>
<comment type="catalytic activity">
    <reaction evidence="8 9">
        <text>N(2)-acetyl-L-ornithine + L-glutamate = N-acetyl-L-glutamate + L-ornithine</text>
        <dbReference type="Rhea" id="RHEA:15349"/>
        <dbReference type="ChEBI" id="CHEBI:29985"/>
        <dbReference type="ChEBI" id="CHEBI:44337"/>
        <dbReference type="ChEBI" id="CHEBI:46911"/>
        <dbReference type="ChEBI" id="CHEBI:57805"/>
        <dbReference type="EC" id="2.3.1.35"/>
    </reaction>
</comment>
<dbReference type="GO" id="GO:0004358">
    <property type="term" value="F:L-glutamate N-acetyltransferase activity, acting on acetyl-L-ornithine as donor"/>
    <property type="evidence" value="ECO:0007669"/>
    <property type="project" value="UniProtKB-UniRule"/>
</dbReference>
<evidence type="ECO:0000256" key="3">
    <source>
        <dbReference type="ARBA" id="ARBA00022571"/>
    </source>
</evidence>
<accession>A0AA46DYW9</accession>
<dbReference type="HAMAP" id="MF_01106">
    <property type="entry name" value="ArgJ"/>
    <property type="match status" value="1"/>
</dbReference>
<keyword evidence="7 9" id="KW-0012">Acyltransferase</keyword>
<feature type="binding site" evidence="9">
    <location>
        <position position="274"/>
    </location>
    <ligand>
        <name>substrate</name>
    </ligand>
</feature>
<feature type="binding site" evidence="9">
    <location>
        <position position="400"/>
    </location>
    <ligand>
        <name>substrate</name>
    </ligand>
</feature>
<dbReference type="InterPro" id="IPR042195">
    <property type="entry name" value="ArgJ_beta_C"/>
</dbReference>
<dbReference type="FunFam" id="3.10.20.340:FF:000001">
    <property type="entry name" value="Arginine biosynthesis bifunctional protein ArgJ, chloroplastic"/>
    <property type="match status" value="1"/>
</dbReference>
<feature type="chain" id="PRO_5041496533" description="Arginine biosynthesis bifunctional protein ArgJ alpha chain" evidence="9">
    <location>
        <begin position="1"/>
        <end position="187"/>
    </location>
</feature>
<dbReference type="GO" id="GO:0005737">
    <property type="term" value="C:cytoplasm"/>
    <property type="evidence" value="ECO:0007669"/>
    <property type="project" value="UniProtKB-SubCell"/>
</dbReference>
<evidence type="ECO:0000256" key="5">
    <source>
        <dbReference type="ARBA" id="ARBA00022679"/>
    </source>
</evidence>
<evidence type="ECO:0000256" key="4">
    <source>
        <dbReference type="ARBA" id="ARBA00022605"/>
    </source>
</evidence>
<dbReference type="Gene3D" id="3.10.20.340">
    <property type="entry name" value="ArgJ beta chain, C-terminal domain"/>
    <property type="match status" value="1"/>
</dbReference>
<dbReference type="FunFam" id="3.60.70.12:FF:000001">
    <property type="entry name" value="Arginine biosynthesis bifunctional protein ArgJ, chloroplastic"/>
    <property type="match status" value="1"/>
</dbReference>
<dbReference type="Proteomes" id="UP000294678">
    <property type="component" value="Unassembled WGS sequence"/>
</dbReference>
<feature type="chain" id="PRO_5041496534" description="Arginine biosynthesis bifunctional protein ArgJ beta chain" evidence="9">
    <location>
        <begin position="188"/>
        <end position="405"/>
    </location>
</feature>
<keyword evidence="11" id="KW-1185">Reference proteome</keyword>
<feature type="binding site" evidence="9">
    <location>
        <position position="405"/>
    </location>
    <ligand>
        <name>substrate</name>
    </ligand>
</feature>
<comment type="catalytic activity">
    <reaction evidence="9">
        <text>L-glutamate + acetyl-CoA = N-acetyl-L-glutamate + CoA + H(+)</text>
        <dbReference type="Rhea" id="RHEA:24292"/>
        <dbReference type="ChEBI" id="CHEBI:15378"/>
        <dbReference type="ChEBI" id="CHEBI:29985"/>
        <dbReference type="ChEBI" id="CHEBI:44337"/>
        <dbReference type="ChEBI" id="CHEBI:57287"/>
        <dbReference type="ChEBI" id="CHEBI:57288"/>
        <dbReference type="EC" id="2.3.1.1"/>
    </reaction>
</comment>
<comment type="subunit">
    <text evidence="2 9">Heterotetramer of two alpha and two beta chains.</text>
</comment>
<evidence type="ECO:0000256" key="8">
    <source>
        <dbReference type="ARBA" id="ARBA00049439"/>
    </source>
</evidence>
<feature type="site" description="Involved in the stabilization of negative charge on the oxyanion by the formation of the oxyanion hole" evidence="9">
    <location>
        <position position="113"/>
    </location>
</feature>
<dbReference type="GO" id="GO:0006526">
    <property type="term" value="P:L-arginine biosynthetic process"/>
    <property type="evidence" value="ECO:0007669"/>
    <property type="project" value="UniProtKB-UniRule"/>
</dbReference>
<dbReference type="PANTHER" id="PTHR23100">
    <property type="entry name" value="ARGININE BIOSYNTHESIS BIFUNCTIONAL PROTEIN ARGJ"/>
    <property type="match status" value="1"/>
</dbReference>
<dbReference type="PANTHER" id="PTHR23100:SF0">
    <property type="entry name" value="ARGININE BIOSYNTHESIS BIFUNCTIONAL PROTEIN ARGJ, MITOCHONDRIAL"/>
    <property type="match status" value="1"/>
</dbReference>
<feature type="binding site" evidence="9">
    <location>
        <position position="151"/>
    </location>
    <ligand>
        <name>substrate</name>
    </ligand>
</feature>
<dbReference type="RefSeq" id="WP_134113066.1">
    <property type="nucleotide sequence ID" value="NZ_SOBG01000004.1"/>
</dbReference>
<dbReference type="Pfam" id="PF01960">
    <property type="entry name" value="ArgJ"/>
    <property type="match status" value="1"/>
</dbReference>